<dbReference type="EMBL" id="ML738326">
    <property type="protein sequence ID" value="KAE8313381.1"/>
    <property type="molecule type" value="Genomic_DNA"/>
</dbReference>
<organism evidence="1 2">
    <name type="scientific">Aspergillus transmontanensis</name>
    <dbReference type="NCBI Taxonomy" id="1034304"/>
    <lineage>
        <taxon>Eukaryota</taxon>
        <taxon>Fungi</taxon>
        <taxon>Dikarya</taxon>
        <taxon>Ascomycota</taxon>
        <taxon>Pezizomycotina</taxon>
        <taxon>Eurotiomycetes</taxon>
        <taxon>Eurotiomycetidae</taxon>
        <taxon>Eurotiales</taxon>
        <taxon>Aspergillaceae</taxon>
        <taxon>Aspergillus</taxon>
        <taxon>Aspergillus subgen. Circumdati</taxon>
    </lineage>
</organism>
<evidence type="ECO:0000313" key="1">
    <source>
        <dbReference type="EMBL" id="KAE8313381.1"/>
    </source>
</evidence>
<evidence type="ECO:0000313" key="2">
    <source>
        <dbReference type="Proteomes" id="UP000325433"/>
    </source>
</evidence>
<dbReference type="AlphaFoldDB" id="A0A5N6VXU3"/>
<keyword evidence="2" id="KW-1185">Reference proteome</keyword>
<name>A0A5N6VXU3_9EURO</name>
<sequence>MYVLRDVVVFVFNLGSYRGGGLDQIVGMGTGRVVSWTAVDAGGFKGAWGGNEMPVWGGGSGLEV</sequence>
<proteinExistence type="predicted"/>
<reference evidence="2" key="1">
    <citation type="submission" date="2019-04" db="EMBL/GenBank/DDBJ databases">
        <title>Friends and foes A comparative genomics studyof 23 Aspergillus species from section Flavi.</title>
        <authorList>
            <consortium name="DOE Joint Genome Institute"/>
            <person name="Kjaerbolling I."/>
            <person name="Vesth T."/>
            <person name="Frisvad J.C."/>
            <person name="Nybo J.L."/>
            <person name="Theobald S."/>
            <person name="Kildgaard S."/>
            <person name="Isbrandt T."/>
            <person name="Kuo A."/>
            <person name="Sato A."/>
            <person name="Lyhne E.K."/>
            <person name="Kogle M.E."/>
            <person name="Wiebenga A."/>
            <person name="Kun R.S."/>
            <person name="Lubbers R.J."/>
            <person name="Makela M.R."/>
            <person name="Barry K."/>
            <person name="Chovatia M."/>
            <person name="Clum A."/>
            <person name="Daum C."/>
            <person name="Haridas S."/>
            <person name="He G."/>
            <person name="LaButti K."/>
            <person name="Lipzen A."/>
            <person name="Mondo S."/>
            <person name="Riley R."/>
            <person name="Salamov A."/>
            <person name="Simmons B.A."/>
            <person name="Magnuson J.K."/>
            <person name="Henrissat B."/>
            <person name="Mortensen U.H."/>
            <person name="Larsen T.O."/>
            <person name="Devries R.P."/>
            <person name="Grigoriev I.V."/>
            <person name="Machida M."/>
            <person name="Baker S.E."/>
            <person name="Andersen M.R."/>
        </authorList>
    </citation>
    <scope>NUCLEOTIDE SEQUENCE [LARGE SCALE GENOMIC DNA]</scope>
    <source>
        <strain evidence="2">CBS 130015</strain>
    </source>
</reference>
<protein>
    <submittedName>
        <fullName evidence="1">Uncharacterized protein</fullName>
    </submittedName>
</protein>
<accession>A0A5N6VXU3</accession>
<gene>
    <name evidence="1" type="ORF">BDV41DRAFT_537051</name>
</gene>
<dbReference type="Proteomes" id="UP000325433">
    <property type="component" value="Unassembled WGS sequence"/>
</dbReference>